<feature type="signal peptide" evidence="1">
    <location>
        <begin position="1"/>
        <end position="24"/>
    </location>
</feature>
<evidence type="ECO:0000259" key="2">
    <source>
        <dbReference type="Pfam" id="PF24837"/>
    </source>
</evidence>
<accession>A0A934KAZ4</accession>
<dbReference type="AlphaFoldDB" id="A0A934KAZ4"/>
<evidence type="ECO:0000256" key="1">
    <source>
        <dbReference type="SAM" id="SignalP"/>
    </source>
</evidence>
<comment type="caution">
    <text evidence="3">The sequence shown here is derived from an EMBL/GenBank/DDBJ whole genome shotgun (WGS) entry which is preliminary data.</text>
</comment>
<organism evidence="3 4">
    <name type="scientific">Candidatus Nephthysia bennettiae</name>
    <dbReference type="NCBI Taxonomy" id="3127016"/>
    <lineage>
        <taxon>Bacteria</taxon>
        <taxon>Bacillati</taxon>
        <taxon>Candidatus Dormiibacterota</taxon>
        <taxon>Candidatus Dormibacteria</taxon>
        <taxon>Candidatus Dormibacterales</taxon>
        <taxon>Candidatus Dormibacteraceae</taxon>
        <taxon>Candidatus Nephthysia</taxon>
    </lineage>
</organism>
<feature type="domain" description="AMIN-like" evidence="2">
    <location>
        <begin position="52"/>
        <end position="182"/>
    </location>
</feature>
<evidence type="ECO:0000313" key="3">
    <source>
        <dbReference type="EMBL" id="MBJ7599788.1"/>
    </source>
</evidence>
<dbReference type="Pfam" id="PF24837">
    <property type="entry name" value="AMIN-like"/>
    <property type="match status" value="1"/>
</dbReference>
<dbReference type="EMBL" id="JAEKNR010000173">
    <property type="protein sequence ID" value="MBJ7599788.1"/>
    <property type="molecule type" value="Genomic_DNA"/>
</dbReference>
<keyword evidence="1" id="KW-0732">Signal</keyword>
<keyword evidence="4" id="KW-1185">Reference proteome</keyword>
<name>A0A934KAZ4_9BACT</name>
<gene>
    <name evidence="3" type="ORF">JF922_17135</name>
</gene>
<sequence>MFTLKRALLSFVLVVAATLGSVGAASASSAAPYCGITWGSLPKVNNALSTQALIDVRTGRHDCYDRVVFDFQGPATGYSVGYADQVYSEGKGDTLSIAGGARLGVHLQEPSYDLTGTSTYSHQVGDHVANLNGYRTLRDVVYGGSFEGYTTFGVGTRARLPFRVFTLSGPGDHSRIVIDVAHQWSQ</sequence>
<feature type="chain" id="PRO_5044758771" description="AMIN-like domain-containing protein" evidence="1">
    <location>
        <begin position="25"/>
        <end position="186"/>
    </location>
</feature>
<proteinExistence type="predicted"/>
<reference evidence="3" key="1">
    <citation type="submission" date="2020-10" db="EMBL/GenBank/DDBJ databases">
        <title>Ca. Dormibacterota MAGs.</title>
        <authorList>
            <person name="Montgomery K."/>
        </authorList>
    </citation>
    <scope>NUCLEOTIDE SEQUENCE [LARGE SCALE GENOMIC DNA]</scope>
    <source>
        <strain evidence="3">SC8812_S17_10</strain>
    </source>
</reference>
<dbReference type="RefSeq" id="WP_338203403.1">
    <property type="nucleotide sequence ID" value="NZ_JAEKNR010000173.1"/>
</dbReference>
<dbReference type="InterPro" id="IPR056303">
    <property type="entry name" value="AMIN-like"/>
</dbReference>
<protein>
    <recommendedName>
        <fullName evidence="2">AMIN-like domain-containing protein</fullName>
    </recommendedName>
</protein>
<evidence type="ECO:0000313" key="4">
    <source>
        <dbReference type="Proteomes" id="UP000612893"/>
    </source>
</evidence>
<dbReference type="Proteomes" id="UP000612893">
    <property type="component" value="Unassembled WGS sequence"/>
</dbReference>